<proteinExistence type="predicted"/>
<name>A0A6P6AYQ9_DURZI</name>
<dbReference type="Proteomes" id="UP000515121">
    <property type="component" value="Unplaced"/>
</dbReference>
<sequence>MEELSKTVFDKKINMISTFDYTKSVTWLSMVLLEERLAKLYYKLENHHHHHQLEADVLSASLQAFGSVVSNCLNQLLLNSKPGSEILSFSWIQQCFELLPLINGAFAKLVVDIEYPMSSWDVASLDEYLNYGLHLLELLNSVSSSLSHLAHARLSFAHALNLLENSPSLAIKHLKAIRPQSSSKDFKGQENMEDGDDKFSSCKERVVNQALMEIKNVGFWVCGVALASLSGDAKPYLEIKRVIDRFNSALLIDVDSCISDVIVEKDELLKDIKDLNNAAASLASAIVSGKSSDAAKDLERRLGVFEKQLEALEKQVDNLFSEVLAGRNELLLVVRQRKQ</sequence>
<feature type="coiled-coil region" evidence="1">
    <location>
        <begin position="258"/>
        <end position="329"/>
    </location>
</feature>
<gene>
    <name evidence="3" type="primary">LOC111313654</name>
</gene>
<organism evidence="2 3">
    <name type="scientific">Durio zibethinus</name>
    <name type="common">Durian</name>
    <dbReference type="NCBI Taxonomy" id="66656"/>
    <lineage>
        <taxon>Eukaryota</taxon>
        <taxon>Viridiplantae</taxon>
        <taxon>Streptophyta</taxon>
        <taxon>Embryophyta</taxon>
        <taxon>Tracheophyta</taxon>
        <taxon>Spermatophyta</taxon>
        <taxon>Magnoliopsida</taxon>
        <taxon>eudicotyledons</taxon>
        <taxon>Gunneridae</taxon>
        <taxon>Pentapetalae</taxon>
        <taxon>rosids</taxon>
        <taxon>malvids</taxon>
        <taxon>Malvales</taxon>
        <taxon>Malvaceae</taxon>
        <taxon>Helicteroideae</taxon>
        <taxon>Durio</taxon>
    </lineage>
</organism>
<protein>
    <submittedName>
        <fullName evidence="3">UPF0496 protein 4-like</fullName>
    </submittedName>
</protein>
<dbReference type="RefSeq" id="XP_022770057.1">
    <property type="nucleotide sequence ID" value="XM_022914322.1"/>
</dbReference>
<keyword evidence="1" id="KW-0175">Coiled coil</keyword>
<reference evidence="3" key="1">
    <citation type="submission" date="2025-08" db="UniProtKB">
        <authorList>
            <consortium name="RefSeq"/>
        </authorList>
    </citation>
    <scope>IDENTIFICATION</scope>
    <source>
        <tissue evidence="3">Fruit stalk</tissue>
    </source>
</reference>
<evidence type="ECO:0000256" key="1">
    <source>
        <dbReference type="SAM" id="Coils"/>
    </source>
</evidence>
<dbReference type="GeneID" id="111313654"/>
<dbReference type="KEGG" id="dzi:111313654"/>
<dbReference type="AlphaFoldDB" id="A0A6P6AYQ9"/>
<keyword evidence="2" id="KW-1185">Reference proteome</keyword>
<dbReference type="OrthoDB" id="985898at2759"/>
<evidence type="ECO:0000313" key="3">
    <source>
        <dbReference type="RefSeq" id="XP_022770057.1"/>
    </source>
</evidence>
<dbReference type="PANTHER" id="PTHR31509">
    <property type="entry name" value="BPS1-LIKE PROTEIN"/>
    <property type="match status" value="1"/>
</dbReference>
<evidence type="ECO:0000313" key="2">
    <source>
        <dbReference type="Proteomes" id="UP000515121"/>
    </source>
</evidence>
<accession>A0A6P6AYQ9</accession>